<dbReference type="OrthoDB" id="260030at2759"/>
<dbReference type="OMA" id="WDLAMEA"/>
<dbReference type="Pfam" id="PF23398">
    <property type="entry name" value="FAZ1_cons"/>
    <property type="match status" value="1"/>
</dbReference>
<reference evidence="3 4" key="1">
    <citation type="submission" date="2015-07" db="EMBL/GenBank/DDBJ databases">
        <title>High-quality genome of monoxenous trypanosomatid Leptomonas pyrrhocoris.</title>
        <authorList>
            <person name="Flegontov P."/>
            <person name="Butenko A."/>
            <person name="Firsov S."/>
            <person name="Vlcek C."/>
            <person name="Logacheva M.D."/>
            <person name="Field M."/>
            <person name="Filatov D."/>
            <person name="Flegontova O."/>
            <person name="Gerasimov E."/>
            <person name="Jackson A.P."/>
            <person name="Kelly S."/>
            <person name="Opperdoes F."/>
            <person name="O'Reilly A."/>
            <person name="Votypka J."/>
            <person name="Yurchenko V."/>
            <person name="Lukes J."/>
        </authorList>
    </citation>
    <scope>NUCLEOTIDE SEQUENCE [LARGE SCALE GENOMIC DNA]</scope>
    <source>
        <strain evidence="3">H10</strain>
    </source>
</reference>
<evidence type="ECO:0000313" key="4">
    <source>
        <dbReference type="Proteomes" id="UP000037923"/>
    </source>
</evidence>
<dbReference type="InterPro" id="IPR056614">
    <property type="entry name" value="FAZ1_cons"/>
</dbReference>
<evidence type="ECO:0000313" key="3">
    <source>
        <dbReference type="EMBL" id="KPA74185.1"/>
    </source>
</evidence>
<organism evidence="3 4">
    <name type="scientific">Leptomonas pyrrhocoris</name>
    <name type="common">Firebug parasite</name>
    <dbReference type="NCBI Taxonomy" id="157538"/>
    <lineage>
        <taxon>Eukaryota</taxon>
        <taxon>Discoba</taxon>
        <taxon>Euglenozoa</taxon>
        <taxon>Kinetoplastea</taxon>
        <taxon>Metakinetoplastina</taxon>
        <taxon>Trypanosomatida</taxon>
        <taxon>Trypanosomatidae</taxon>
        <taxon>Leishmaniinae</taxon>
        <taxon>Leptomonas</taxon>
    </lineage>
</organism>
<protein>
    <submittedName>
        <fullName evidence="3">Putative mitotubule-associated protein Gb4</fullName>
    </submittedName>
</protein>
<dbReference type="Proteomes" id="UP000037923">
    <property type="component" value="Unassembled WGS sequence"/>
</dbReference>
<comment type="caution">
    <text evidence="3">The sequence shown here is derived from an EMBL/GenBank/DDBJ whole genome shotgun (WGS) entry which is preliminary data.</text>
</comment>
<name>A0A0M9FQT3_LEPPY</name>
<feature type="region of interest" description="Disordered" evidence="1">
    <location>
        <begin position="184"/>
        <end position="208"/>
    </location>
</feature>
<proteinExistence type="predicted"/>
<keyword evidence="4" id="KW-1185">Reference proteome</keyword>
<sequence>MVHFSAQFHESVDEAGLREKIDDNPYEDVWALYDEMEEEEAGSVAATALVKRFDGTDWDLAMEAYRDVLEETFREDTADVLQMRAEHVTVDSMAVGSLIVHFRVSSVDTPVETITSLVDNYAYPKVWALYLSRESESRRTSVQLSNTRASRKVEPLVVEEGLESEDSVTYLRKALADARRDRDMYMEQAEKAEEEVQRSSQRASQYRK</sequence>
<evidence type="ECO:0000259" key="2">
    <source>
        <dbReference type="Pfam" id="PF23398"/>
    </source>
</evidence>
<dbReference type="VEuPathDB" id="TriTrypDB:LpyrH10_31_0970"/>
<feature type="compositionally biased region" description="Basic and acidic residues" evidence="1">
    <location>
        <begin position="184"/>
        <end position="197"/>
    </location>
</feature>
<gene>
    <name evidence="3" type="ORF">ABB37_09443</name>
</gene>
<feature type="compositionally biased region" description="Polar residues" evidence="1">
    <location>
        <begin position="198"/>
        <end position="208"/>
    </location>
</feature>
<accession>A0A0M9FQT3</accession>
<dbReference type="GeneID" id="26909726"/>
<dbReference type="RefSeq" id="XP_015652624.1">
    <property type="nucleotide sequence ID" value="XM_015808911.1"/>
</dbReference>
<feature type="domain" description="Flagellar attachment zone protein 1 conserved" evidence="2">
    <location>
        <begin position="47"/>
        <end position="132"/>
    </location>
</feature>
<evidence type="ECO:0000256" key="1">
    <source>
        <dbReference type="SAM" id="MobiDB-lite"/>
    </source>
</evidence>
<dbReference type="EMBL" id="LGTL01000031">
    <property type="protein sequence ID" value="KPA74185.1"/>
    <property type="molecule type" value="Genomic_DNA"/>
</dbReference>
<dbReference type="AlphaFoldDB" id="A0A0M9FQT3"/>